<gene>
    <name evidence="1" type="ORF">P171DRAFT_506412</name>
</gene>
<dbReference type="OrthoDB" id="5290825at2759"/>
<sequence>MNGANLYFPKAFGLDVDTPRNNLVLGLINSGIYLSNCLVGRRGAVFSATLISLLANIGGALT</sequence>
<keyword evidence="2" id="KW-1185">Reference proteome</keyword>
<evidence type="ECO:0000313" key="1">
    <source>
        <dbReference type="EMBL" id="KAF2437276.1"/>
    </source>
</evidence>
<dbReference type="Proteomes" id="UP000799764">
    <property type="component" value="Unassembled WGS sequence"/>
</dbReference>
<accession>A0A9P4P6A2</accession>
<dbReference type="EMBL" id="MU001517">
    <property type="protein sequence ID" value="KAF2437276.1"/>
    <property type="molecule type" value="Genomic_DNA"/>
</dbReference>
<organism evidence="1 2">
    <name type="scientific">Karstenula rhodostoma CBS 690.94</name>
    <dbReference type="NCBI Taxonomy" id="1392251"/>
    <lineage>
        <taxon>Eukaryota</taxon>
        <taxon>Fungi</taxon>
        <taxon>Dikarya</taxon>
        <taxon>Ascomycota</taxon>
        <taxon>Pezizomycotina</taxon>
        <taxon>Dothideomycetes</taxon>
        <taxon>Pleosporomycetidae</taxon>
        <taxon>Pleosporales</taxon>
        <taxon>Massarineae</taxon>
        <taxon>Didymosphaeriaceae</taxon>
        <taxon>Karstenula</taxon>
    </lineage>
</organism>
<evidence type="ECO:0000313" key="2">
    <source>
        <dbReference type="Proteomes" id="UP000799764"/>
    </source>
</evidence>
<reference evidence="1" key="1">
    <citation type="journal article" date="2020" name="Stud. Mycol.">
        <title>101 Dothideomycetes genomes: a test case for predicting lifestyles and emergence of pathogens.</title>
        <authorList>
            <person name="Haridas S."/>
            <person name="Albert R."/>
            <person name="Binder M."/>
            <person name="Bloem J."/>
            <person name="Labutti K."/>
            <person name="Salamov A."/>
            <person name="Andreopoulos B."/>
            <person name="Baker S."/>
            <person name="Barry K."/>
            <person name="Bills G."/>
            <person name="Bluhm B."/>
            <person name="Cannon C."/>
            <person name="Castanera R."/>
            <person name="Culley D."/>
            <person name="Daum C."/>
            <person name="Ezra D."/>
            <person name="Gonzalez J."/>
            <person name="Henrissat B."/>
            <person name="Kuo A."/>
            <person name="Liang C."/>
            <person name="Lipzen A."/>
            <person name="Lutzoni F."/>
            <person name="Magnuson J."/>
            <person name="Mondo S."/>
            <person name="Nolan M."/>
            <person name="Ohm R."/>
            <person name="Pangilinan J."/>
            <person name="Park H.-J."/>
            <person name="Ramirez L."/>
            <person name="Alfaro M."/>
            <person name="Sun H."/>
            <person name="Tritt A."/>
            <person name="Yoshinaga Y."/>
            <person name="Zwiers L.-H."/>
            <person name="Turgeon B."/>
            <person name="Goodwin S."/>
            <person name="Spatafora J."/>
            <person name="Crous P."/>
            <person name="Grigoriev I."/>
        </authorList>
    </citation>
    <scope>NUCLEOTIDE SEQUENCE</scope>
    <source>
        <strain evidence="1">CBS 690.94</strain>
    </source>
</reference>
<comment type="caution">
    <text evidence="1">The sequence shown here is derived from an EMBL/GenBank/DDBJ whole genome shotgun (WGS) entry which is preliminary data.</text>
</comment>
<proteinExistence type="predicted"/>
<dbReference type="AlphaFoldDB" id="A0A9P4P6A2"/>
<protein>
    <submittedName>
        <fullName evidence="1">Uncharacterized protein</fullName>
    </submittedName>
</protein>
<name>A0A9P4P6A2_9PLEO</name>